<accession>A0ABQ4Z3U1</accession>
<evidence type="ECO:0000256" key="1">
    <source>
        <dbReference type="SAM" id="MobiDB-lite"/>
    </source>
</evidence>
<feature type="compositionally biased region" description="Polar residues" evidence="1">
    <location>
        <begin position="76"/>
        <end position="88"/>
    </location>
</feature>
<evidence type="ECO:0000313" key="3">
    <source>
        <dbReference type="Proteomes" id="UP001151760"/>
    </source>
</evidence>
<proteinExistence type="predicted"/>
<gene>
    <name evidence="2" type="ORF">Tco_0750368</name>
</gene>
<feature type="region of interest" description="Disordered" evidence="1">
    <location>
        <begin position="58"/>
        <end position="88"/>
    </location>
</feature>
<organism evidence="2 3">
    <name type="scientific">Tanacetum coccineum</name>
    <dbReference type="NCBI Taxonomy" id="301880"/>
    <lineage>
        <taxon>Eukaryota</taxon>
        <taxon>Viridiplantae</taxon>
        <taxon>Streptophyta</taxon>
        <taxon>Embryophyta</taxon>
        <taxon>Tracheophyta</taxon>
        <taxon>Spermatophyta</taxon>
        <taxon>Magnoliopsida</taxon>
        <taxon>eudicotyledons</taxon>
        <taxon>Gunneridae</taxon>
        <taxon>Pentapetalae</taxon>
        <taxon>asterids</taxon>
        <taxon>campanulids</taxon>
        <taxon>Asterales</taxon>
        <taxon>Asteraceae</taxon>
        <taxon>Asteroideae</taxon>
        <taxon>Anthemideae</taxon>
        <taxon>Anthemidinae</taxon>
        <taxon>Tanacetum</taxon>
    </lineage>
</organism>
<dbReference type="Proteomes" id="UP001151760">
    <property type="component" value="Unassembled WGS sequence"/>
</dbReference>
<evidence type="ECO:0000313" key="2">
    <source>
        <dbReference type="EMBL" id="GJS83827.1"/>
    </source>
</evidence>
<keyword evidence="3" id="KW-1185">Reference proteome</keyword>
<dbReference type="EMBL" id="BQNB010010929">
    <property type="protein sequence ID" value="GJS83827.1"/>
    <property type="molecule type" value="Genomic_DNA"/>
</dbReference>
<reference evidence="2" key="1">
    <citation type="journal article" date="2022" name="Int. J. Mol. Sci.">
        <title>Draft Genome of Tanacetum Coccineum: Genomic Comparison of Closely Related Tanacetum-Family Plants.</title>
        <authorList>
            <person name="Yamashiro T."/>
            <person name="Shiraishi A."/>
            <person name="Nakayama K."/>
            <person name="Satake H."/>
        </authorList>
    </citation>
    <scope>NUCLEOTIDE SEQUENCE</scope>
</reference>
<protein>
    <submittedName>
        <fullName evidence="2">Uncharacterized protein</fullName>
    </submittedName>
</protein>
<reference evidence="2" key="2">
    <citation type="submission" date="2022-01" db="EMBL/GenBank/DDBJ databases">
        <authorList>
            <person name="Yamashiro T."/>
            <person name="Shiraishi A."/>
            <person name="Satake H."/>
            <person name="Nakayama K."/>
        </authorList>
    </citation>
    <scope>NUCLEOTIDE SEQUENCE</scope>
</reference>
<sequence>MDIACFMGYLLQTTVKDCERVEEINAFIKGAICDAQCLGRCIHAYQLLLQAIYTKGVDETGSKGQSSSDSSKQNIRHTSAESVSGNET</sequence>
<comment type="caution">
    <text evidence="2">The sequence shown here is derived from an EMBL/GenBank/DDBJ whole genome shotgun (WGS) entry which is preliminary data.</text>
</comment>
<feature type="compositionally biased region" description="Low complexity" evidence="1">
    <location>
        <begin position="62"/>
        <end position="73"/>
    </location>
</feature>
<name>A0ABQ4Z3U1_9ASTR</name>